<evidence type="ECO:0000256" key="5">
    <source>
        <dbReference type="ARBA" id="ARBA00022853"/>
    </source>
</evidence>
<dbReference type="InterPro" id="IPR023801">
    <property type="entry name" value="His_deacetylse_dom"/>
</dbReference>
<evidence type="ECO:0000313" key="9">
    <source>
        <dbReference type="EMBL" id="ARF11962.1"/>
    </source>
</evidence>
<feature type="domain" description="Histone deacetylase" evidence="8">
    <location>
        <begin position="17"/>
        <end position="317"/>
    </location>
</feature>
<keyword evidence="4" id="KW-0378">Hydrolase</keyword>
<dbReference type="Pfam" id="PF00850">
    <property type="entry name" value="Hist_deacetyl"/>
    <property type="match status" value="1"/>
</dbReference>
<dbReference type="GO" id="GO:0141221">
    <property type="term" value="F:histone deacetylase activity, hydrolytic mechanism"/>
    <property type="evidence" value="ECO:0007669"/>
    <property type="project" value="UniProtKB-EC"/>
</dbReference>
<evidence type="ECO:0000256" key="1">
    <source>
        <dbReference type="ARBA" id="ARBA00007738"/>
    </source>
</evidence>
<evidence type="ECO:0000256" key="6">
    <source>
        <dbReference type="ARBA" id="ARBA00023015"/>
    </source>
</evidence>
<dbReference type="InterPro" id="IPR037138">
    <property type="entry name" value="His_deacetylse_dom_sf"/>
</dbReference>
<sequence>MTTIYYTIEEPKCPTIHVENYKRVMIPAKNIMQKYPMISSNDCQVNAKEINNFLESVYSSKYINYILSYKPSETICDICECKTDTSLQKCTFCGTANNKSMVKNYMPDDHDTLFTSHTPEEIINTCKILIDILKKQNQYVYALIRPPGHHSSFDHHSGFCFVNNAYLLAKNLGGNVLIFDWDLHHGDGTENLILKNSDENIYYASMHGYGNGFYPGTGTLMTKNIMNIPLRKGTGNREYTYHFDNLFKPFYNTIDVDTIIISNGLDGHQDDNMNFLNLTDETYLYMTTFFKETNKRLIFLLEGGYNVNVITNVSMKILDLLNK</sequence>
<evidence type="ECO:0000256" key="4">
    <source>
        <dbReference type="ARBA" id="ARBA00022801"/>
    </source>
</evidence>
<dbReference type="PANTHER" id="PTHR10625">
    <property type="entry name" value="HISTONE DEACETYLASE HDAC1-RELATED"/>
    <property type="match status" value="1"/>
</dbReference>
<proteinExistence type="inferred from homology"/>
<dbReference type="EMBL" id="KY684110">
    <property type="protein sequence ID" value="ARF11962.1"/>
    <property type="molecule type" value="Genomic_DNA"/>
</dbReference>
<keyword evidence="5" id="KW-0156">Chromatin regulator</keyword>
<evidence type="ECO:0000256" key="2">
    <source>
        <dbReference type="ARBA" id="ARBA00012111"/>
    </source>
</evidence>
<evidence type="ECO:0000256" key="7">
    <source>
        <dbReference type="ARBA" id="ARBA00023163"/>
    </source>
</evidence>
<keyword evidence="7" id="KW-0804">Transcription</keyword>
<accession>A0A1V0SJS0</accession>
<organism evidence="9">
    <name type="scientific">Klosneuvirus KNV1</name>
    <dbReference type="NCBI Taxonomy" id="1977640"/>
    <lineage>
        <taxon>Viruses</taxon>
        <taxon>Varidnaviria</taxon>
        <taxon>Bamfordvirae</taxon>
        <taxon>Nucleocytoviricota</taxon>
        <taxon>Megaviricetes</taxon>
        <taxon>Imitervirales</taxon>
        <taxon>Mimiviridae</taxon>
        <taxon>Klosneuvirinae</taxon>
        <taxon>Klosneuvirus</taxon>
    </lineage>
</organism>
<dbReference type="PANTHER" id="PTHR10625:SF5">
    <property type="entry name" value="HISTONE DEACETYLASE"/>
    <property type="match status" value="1"/>
</dbReference>
<comment type="similarity">
    <text evidence="1">Belongs to the histone deacetylase family. HD type 2 subfamily.</text>
</comment>
<keyword evidence="3" id="KW-0678">Repressor</keyword>
<evidence type="ECO:0000259" key="8">
    <source>
        <dbReference type="Pfam" id="PF00850"/>
    </source>
</evidence>
<keyword evidence="6" id="KW-0805">Transcription regulation</keyword>
<protein>
    <recommendedName>
        <fullName evidence="2">histone deacetylase</fullName>
        <ecNumber evidence="2">3.5.1.98</ecNumber>
    </recommendedName>
</protein>
<gene>
    <name evidence="9" type="ORF">Klosneuvirus_3_97</name>
</gene>
<dbReference type="GO" id="GO:0040029">
    <property type="term" value="P:epigenetic regulation of gene expression"/>
    <property type="evidence" value="ECO:0007669"/>
    <property type="project" value="TreeGrafter"/>
</dbReference>
<dbReference type="InterPro" id="IPR023696">
    <property type="entry name" value="Ureohydrolase_dom_sf"/>
</dbReference>
<evidence type="ECO:0000256" key="3">
    <source>
        <dbReference type="ARBA" id="ARBA00022491"/>
    </source>
</evidence>
<dbReference type="SUPFAM" id="SSF52768">
    <property type="entry name" value="Arginase/deacetylase"/>
    <property type="match status" value="1"/>
</dbReference>
<dbReference type="EC" id="3.5.1.98" evidence="2"/>
<reference evidence="9" key="1">
    <citation type="journal article" date="2017" name="Science">
        <title>Giant viruses with an expanded complement of translation system components.</title>
        <authorList>
            <person name="Schulz F."/>
            <person name="Yutin N."/>
            <person name="Ivanova N.N."/>
            <person name="Ortega D.R."/>
            <person name="Lee T.K."/>
            <person name="Vierheilig J."/>
            <person name="Daims H."/>
            <person name="Horn M."/>
            <person name="Wagner M."/>
            <person name="Jensen G.J."/>
            <person name="Kyrpides N.C."/>
            <person name="Koonin E.V."/>
            <person name="Woyke T."/>
        </authorList>
    </citation>
    <scope>NUCLEOTIDE SEQUENCE</scope>
    <source>
        <strain evidence="9">KNV1</strain>
    </source>
</reference>
<dbReference type="Gene3D" id="3.40.800.20">
    <property type="entry name" value="Histone deacetylase domain"/>
    <property type="match status" value="1"/>
</dbReference>
<name>A0A1V0SJS0_9VIRU</name>